<dbReference type="EC" id="1.1.1.3" evidence="5"/>
<sequence length="436" mass="45564">MKLALLGCGNVGSEVVRLMRTREDELAARIGEPIEIVGIAVRRLDRDRSHLPVDKAMFTTDALGLVKREDVDIVVEVAGGIEPARTWITTALGAGKSVVTANKALLAEDMPALAAAAKTGGADLYYEAAAAAAIPLMRPLRESLHGDTINRVLGIVNGTTNYILSQMTQTGASFEEALSEATALGYAEADPSADVDNYDAAAKAALIASLAFHTQVDLDQVYRAGLRAGQSSTGEWTKGVSAADIASAAAEGRVVKPLCIATREADGVSVRVHPAMIPATHPLANVNGAYNAVFVEAESAGRLMFYGAGAGGTETASAVLGDIVAVARNKRGGITAFPPEAAYQDLPVKPIDEARTRYHVSLDVVDEPGVLARVAATFAHHGVSLATVHQSGRGDDAQLVVVTHTAADKQLSDTVKELSQLTSVHQVTSVMRVEGE</sequence>
<evidence type="ECO:0000256" key="16">
    <source>
        <dbReference type="PIRSR" id="PIRSR000098-2"/>
    </source>
</evidence>
<feature type="active site" description="Proton donor" evidence="15">
    <location>
        <position position="203"/>
    </location>
</feature>
<feature type="binding site" evidence="16">
    <location>
        <position position="188"/>
    </location>
    <ligand>
        <name>L-homoserine</name>
        <dbReference type="ChEBI" id="CHEBI:57476"/>
    </ligand>
</feature>
<dbReference type="Pfam" id="PF03447">
    <property type="entry name" value="NAD_binding_3"/>
    <property type="match status" value="1"/>
</dbReference>
<keyword evidence="9" id="KW-0560">Oxidoreductase</keyword>
<dbReference type="OrthoDB" id="9808167at2"/>
<dbReference type="CDD" id="cd04881">
    <property type="entry name" value="ACT_HSDH-Hom"/>
    <property type="match status" value="1"/>
</dbReference>
<dbReference type="Gene3D" id="3.30.70.260">
    <property type="match status" value="1"/>
</dbReference>
<dbReference type="PROSITE" id="PS51671">
    <property type="entry name" value="ACT"/>
    <property type="match status" value="1"/>
</dbReference>
<evidence type="ECO:0000256" key="1">
    <source>
        <dbReference type="ARBA" id="ARBA00001920"/>
    </source>
</evidence>
<evidence type="ECO:0000256" key="5">
    <source>
        <dbReference type="ARBA" id="ARBA00013213"/>
    </source>
</evidence>
<dbReference type="PANTHER" id="PTHR43331:SF1">
    <property type="entry name" value="HOMOSERINE DEHYDROGENASE"/>
    <property type="match status" value="1"/>
</dbReference>
<dbReference type="InterPro" id="IPR001342">
    <property type="entry name" value="HDH_cat"/>
</dbReference>
<evidence type="ECO:0000256" key="14">
    <source>
        <dbReference type="ARBA" id="ARBA00049031"/>
    </source>
</evidence>
<dbReference type="GO" id="GO:0004412">
    <property type="term" value="F:homoserine dehydrogenase activity"/>
    <property type="evidence" value="ECO:0007669"/>
    <property type="project" value="UniProtKB-EC"/>
</dbReference>
<evidence type="ECO:0000313" key="19">
    <source>
        <dbReference type="Proteomes" id="UP000305792"/>
    </source>
</evidence>
<comment type="similarity">
    <text evidence="4">Belongs to the homoserine dehydrogenase family.</text>
</comment>
<keyword evidence="19" id="KW-1185">Reference proteome</keyword>
<keyword evidence="11" id="KW-0486">Methionine biosynthesis</keyword>
<dbReference type="NCBIfam" id="NF004976">
    <property type="entry name" value="PRK06349.1"/>
    <property type="match status" value="1"/>
</dbReference>
<dbReference type="Pfam" id="PF01842">
    <property type="entry name" value="ACT"/>
    <property type="match status" value="1"/>
</dbReference>
<feature type="binding site" evidence="16">
    <location>
        <position position="103"/>
    </location>
    <ligand>
        <name>NADPH</name>
        <dbReference type="ChEBI" id="CHEBI:57783"/>
    </ligand>
</feature>
<dbReference type="FunFam" id="3.30.360.10:FF:000005">
    <property type="entry name" value="Homoserine dehydrogenase"/>
    <property type="match status" value="1"/>
</dbReference>
<dbReference type="GO" id="GO:0009088">
    <property type="term" value="P:threonine biosynthetic process"/>
    <property type="evidence" value="ECO:0007669"/>
    <property type="project" value="UniProtKB-UniPathway"/>
</dbReference>
<evidence type="ECO:0000313" key="18">
    <source>
        <dbReference type="EMBL" id="THV28659.1"/>
    </source>
</evidence>
<dbReference type="SUPFAM" id="SSF55347">
    <property type="entry name" value="Glyceraldehyde-3-phosphate dehydrogenase-like, C-terminal domain"/>
    <property type="match status" value="1"/>
</dbReference>
<dbReference type="SUPFAM" id="SSF55021">
    <property type="entry name" value="ACT-like"/>
    <property type="match status" value="1"/>
</dbReference>
<evidence type="ECO:0000259" key="17">
    <source>
        <dbReference type="PROSITE" id="PS51671"/>
    </source>
</evidence>
<dbReference type="UniPathway" id="UPA00051">
    <property type="reaction ID" value="UER00465"/>
</dbReference>
<keyword evidence="10" id="KW-0915">Sodium</keyword>
<dbReference type="Gene3D" id="3.30.360.10">
    <property type="entry name" value="Dihydrodipicolinate Reductase, domain 2"/>
    <property type="match status" value="1"/>
</dbReference>
<evidence type="ECO:0000256" key="9">
    <source>
        <dbReference type="ARBA" id="ARBA00023002"/>
    </source>
</evidence>
<evidence type="ECO:0000256" key="4">
    <source>
        <dbReference type="ARBA" id="ARBA00006753"/>
    </source>
</evidence>
<dbReference type="Proteomes" id="UP000305792">
    <property type="component" value="Unassembled WGS sequence"/>
</dbReference>
<reference evidence="18 19" key="1">
    <citation type="journal article" date="2018" name="Int. J. Syst. Evol. Microbiol.">
        <title>Glycomyces paridis sp. nov., isolated from the medicinal plant Paris polyphylla.</title>
        <authorList>
            <person name="Fang X.M."/>
            <person name="Bai J.L."/>
            <person name="Su J."/>
            <person name="Zhao L.L."/>
            <person name="Liu H.Y."/>
            <person name="Ma B.P."/>
            <person name="Zhang Y.Q."/>
            <person name="Yu L.Y."/>
        </authorList>
    </citation>
    <scope>NUCLEOTIDE SEQUENCE [LARGE SCALE GENOMIC DNA]</scope>
    <source>
        <strain evidence="18 19">CPCC 204357</strain>
    </source>
</reference>
<comment type="cofactor">
    <cofactor evidence="1">
        <name>a metal cation</name>
        <dbReference type="ChEBI" id="CHEBI:25213"/>
    </cofactor>
</comment>
<keyword evidence="8" id="KW-0791">Threonine biosynthesis</keyword>
<evidence type="ECO:0000256" key="8">
    <source>
        <dbReference type="ARBA" id="ARBA00022697"/>
    </source>
</evidence>
<feature type="domain" description="ACT" evidence="17">
    <location>
        <begin position="359"/>
        <end position="432"/>
    </location>
</feature>
<dbReference type="InterPro" id="IPR005106">
    <property type="entry name" value="Asp/hSer_DH_NAD-bd"/>
</dbReference>
<dbReference type="SUPFAM" id="SSF51735">
    <property type="entry name" value="NAD(P)-binding Rossmann-fold domains"/>
    <property type="match status" value="1"/>
</dbReference>
<feature type="binding site" evidence="16">
    <location>
        <begin position="6"/>
        <end position="13"/>
    </location>
    <ligand>
        <name>NADP(+)</name>
        <dbReference type="ChEBI" id="CHEBI:58349"/>
    </ligand>
</feature>
<name>A0A4S8PJP3_9ACTN</name>
<comment type="caution">
    <text evidence="18">The sequence shown here is derived from an EMBL/GenBank/DDBJ whole genome shotgun (WGS) entry which is preliminary data.</text>
</comment>
<dbReference type="EMBL" id="STGX01000007">
    <property type="protein sequence ID" value="THV28659.1"/>
    <property type="molecule type" value="Genomic_DNA"/>
</dbReference>
<evidence type="ECO:0000256" key="6">
    <source>
        <dbReference type="ARBA" id="ARBA00013376"/>
    </source>
</evidence>
<evidence type="ECO:0000256" key="3">
    <source>
        <dbReference type="ARBA" id="ARBA00005062"/>
    </source>
</evidence>
<dbReference type="InterPro" id="IPR036291">
    <property type="entry name" value="NAD(P)-bd_dom_sf"/>
</dbReference>
<dbReference type="Pfam" id="PF00742">
    <property type="entry name" value="Homoserine_dh"/>
    <property type="match status" value="1"/>
</dbReference>
<comment type="catalytic activity">
    <reaction evidence="14">
        <text>L-homoserine + NAD(+) = L-aspartate 4-semialdehyde + NADH + H(+)</text>
        <dbReference type="Rhea" id="RHEA:15757"/>
        <dbReference type="ChEBI" id="CHEBI:15378"/>
        <dbReference type="ChEBI" id="CHEBI:57476"/>
        <dbReference type="ChEBI" id="CHEBI:57540"/>
        <dbReference type="ChEBI" id="CHEBI:57945"/>
        <dbReference type="ChEBI" id="CHEBI:537519"/>
        <dbReference type="EC" id="1.1.1.3"/>
    </reaction>
    <physiologicalReaction direction="right-to-left" evidence="14">
        <dbReference type="Rhea" id="RHEA:15759"/>
    </physiologicalReaction>
</comment>
<evidence type="ECO:0000256" key="12">
    <source>
        <dbReference type="ARBA" id="ARBA00044930"/>
    </source>
</evidence>
<comment type="function">
    <text evidence="12">Catalyzes the conversion of L-aspartate-beta-semialdehyde (L-Asa) to L-homoserine (L-Hse), the third step in the biosynthesis of threonine and methionine from aspartate.</text>
</comment>
<comment type="pathway">
    <text evidence="2">Amino-acid biosynthesis; L-threonine biosynthesis; L-threonine from L-aspartate: step 3/5.</text>
</comment>
<evidence type="ECO:0000256" key="7">
    <source>
        <dbReference type="ARBA" id="ARBA00022605"/>
    </source>
</evidence>
<proteinExistence type="inferred from homology"/>
<keyword evidence="7" id="KW-0028">Amino-acid biosynthesis</keyword>
<dbReference type="GO" id="GO:0050661">
    <property type="term" value="F:NADP binding"/>
    <property type="evidence" value="ECO:0007669"/>
    <property type="project" value="InterPro"/>
</dbReference>
<dbReference type="GO" id="GO:0009086">
    <property type="term" value="P:methionine biosynthetic process"/>
    <property type="evidence" value="ECO:0007669"/>
    <property type="project" value="UniProtKB-KW"/>
</dbReference>
<evidence type="ECO:0000256" key="15">
    <source>
        <dbReference type="PIRSR" id="PIRSR000098-1"/>
    </source>
</evidence>
<evidence type="ECO:0000256" key="13">
    <source>
        <dbReference type="ARBA" id="ARBA00048841"/>
    </source>
</evidence>
<accession>A0A4S8PJP3</accession>
<evidence type="ECO:0000256" key="11">
    <source>
        <dbReference type="ARBA" id="ARBA00023167"/>
    </source>
</evidence>
<dbReference type="InterPro" id="IPR016204">
    <property type="entry name" value="HDH"/>
</dbReference>
<dbReference type="UniPathway" id="UPA00050">
    <property type="reaction ID" value="UER00063"/>
</dbReference>
<dbReference type="InterPro" id="IPR002912">
    <property type="entry name" value="ACT_dom"/>
</dbReference>
<evidence type="ECO:0000256" key="2">
    <source>
        <dbReference type="ARBA" id="ARBA00005056"/>
    </source>
</evidence>
<dbReference type="PIRSF" id="PIRSF000098">
    <property type="entry name" value="Homoser_dehydrog"/>
    <property type="match status" value="1"/>
</dbReference>
<comment type="catalytic activity">
    <reaction evidence="13">
        <text>L-homoserine + NADP(+) = L-aspartate 4-semialdehyde + NADPH + H(+)</text>
        <dbReference type="Rhea" id="RHEA:15761"/>
        <dbReference type="ChEBI" id="CHEBI:15378"/>
        <dbReference type="ChEBI" id="CHEBI:57476"/>
        <dbReference type="ChEBI" id="CHEBI:57783"/>
        <dbReference type="ChEBI" id="CHEBI:58349"/>
        <dbReference type="ChEBI" id="CHEBI:537519"/>
        <dbReference type="EC" id="1.1.1.3"/>
    </reaction>
    <physiologicalReaction direction="right-to-left" evidence="13">
        <dbReference type="Rhea" id="RHEA:15763"/>
    </physiologicalReaction>
</comment>
<protein>
    <recommendedName>
        <fullName evidence="6">Homoserine dehydrogenase</fullName>
        <ecNumber evidence="5">1.1.1.3</ecNumber>
    </recommendedName>
</protein>
<dbReference type="RefSeq" id="WP_136529769.1">
    <property type="nucleotide sequence ID" value="NZ_STGX01000007.1"/>
</dbReference>
<comment type="pathway">
    <text evidence="3">Amino-acid biosynthesis; L-methionine biosynthesis via de novo pathway; L-homoserine from L-aspartate: step 3/3.</text>
</comment>
<keyword evidence="16" id="KW-0521">NADP</keyword>
<dbReference type="PANTHER" id="PTHR43331">
    <property type="entry name" value="HOMOSERINE DEHYDROGENASE"/>
    <property type="match status" value="1"/>
</dbReference>
<dbReference type="Gene3D" id="3.40.50.720">
    <property type="entry name" value="NAD(P)-binding Rossmann-like Domain"/>
    <property type="match status" value="1"/>
</dbReference>
<organism evidence="18 19">
    <name type="scientific">Glycomyces paridis</name>
    <dbReference type="NCBI Taxonomy" id="2126555"/>
    <lineage>
        <taxon>Bacteria</taxon>
        <taxon>Bacillati</taxon>
        <taxon>Actinomycetota</taxon>
        <taxon>Actinomycetes</taxon>
        <taxon>Glycomycetales</taxon>
        <taxon>Glycomycetaceae</taxon>
        <taxon>Glycomyces</taxon>
    </lineage>
</organism>
<dbReference type="AlphaFoldDB" id="A0A4S8PJP3"/>
<dbReference type="InterPro" id="IPR045865">
    <property type="entry name" value="ACT-like_dom_sf"/>
</dbReference>
<gene>
    <name evidence="18" type="ORF">E9998_11115</name>
</gene>
<evidence type="ECO:0000256" key="10">
    <source>
        <dbReference type="ARBA" id="ARBA00023053"/>
    </source>
</evidence>